<dbReference type="EMBL" id="FLRE01000070">
    <property type="protein sequence ID" value="SBT34108.1"/>
    <property type="molecule type" value="Genomic_DNA"/>
</dbReference>
<protein>
    <submittedName>
        <fullName evidence="1">Uncharacterized protein</fullName>
    </submittedName>
</protein>
<proteinExistence type="predicted"/>
<reference evidence="2" key="1">
    <citation type="submission" date="2016-05" db="EMBL/GenBank/DDBJ databases">
        <authorList>
            <person name="Naeem Raeece"/>
        </authorList>
    </citation>
    <scope>NUCLEOTIDE SEQUENCE [LARGE SCALE GENOMIC DNA]</scope>
</reference>
<organism evidence="1 2">
    <name type="scientific">Plasmodium ovale wallikeri</name>
    <dbReference type="NCBI Taxonomy" id="864142"/>
    <lineage>
        <taxon>Eukaryota</taxon>
        <taxon>Sar</taxon>
        <taxon>Alveolata</taxon>
        <taxon>Apicomplexa</taxon>
        <taxon>Aconoidasida</taxon>
        <taxon>Haemosporida</taxon>
        <taxon>Plasmodiidae</taxon>
        <taxon>Plasmodium</taxon>
        <taxon>Plasmodium (Plasmodium)</taxon>
    </lineage>
</organism>
<gene>
    <name evidence="1" type="ORF">POVWA2_018240</name>
</gene>
<dbReference type="AlphaFoldDB" id="A0A1A8YRC3"/>
<sequence>MRDRSGEPSLFCCYTSRGYEEGKIRNEHQFDREGQRGECIVEGGNVGEATEINEIAGPVPIEVCKKWN</sequence>
<evidence type="ECO:0000313" key="1">
    <source>
        <dbReference type="EMBL" id="SBT34108.1"/>
    </source>
</evidence>
<evidence type="ECO:0000313" key="2">
    <source>
        <dbReference type="Proteomes" id="UP000078550"/>
    </source>
</evidence>
<accession>A0A1A8YRC3</accession>
<name>A0A1A8YRC3_PLAOA</name>
<dbReference type="Proteomes" id="UP000078550">
    <property type="component" value="Unassembled WGS sequence"/>
</dbReference>